<keyword evidence="1" id="KW-0805">Transcription regulation</keyword>
<dbReference type="OrthoDB" id="9791143at2"/>
<keyword evidence="3" id="KW-0804">Transcription</keyword>
<dbReference type="PANTHER" id="PTHR33204:SF37">
    <property type="entry name" value="HTH-TYPE TRANSCRIPTIONAL REGULATOR YODB"/>
    <property type="match status" value="1"/>
</dbReference>
<keyword evidence="2" id="KW-0238">DNA-binding</keyword>
<dbReference type="InterPro" id="IPR036388">
    <property type="entry name" value="WH-like_DNA-bd_sf"/>
</dbReference>
<name>A0A4Q0VH52_9LACO</name>
<sequence length="120" mass="13566">MSRKLLEQNGICPVATTIDLLSSKWKVLIVRDLLTGTKRYSELKQSVAGISQKMLTQSLREMESDGLVTRHAYAVIPPKVEYRLSDLGNSMRPVIETMANWGSVYLDQNPDKRKKLAQSE</sequence>
<dbReference type="InterPro" id="IPR036390">
    <property type="entry name" value="WH_DNA-bd_sf"/>
</dbReference>
<evidence type="ECO:0000256" key="1">
    <source>
        <dbReference type="ARBA" id="ARBA00023015"/>
    </source>
</evidence>
<comment type="caution">
    <text evidence="4">The sequence shown here is derived from an EMBL/GenBank/DDBJ whole genome shotgun (WGS) entry which is preliminary data.</text>
</comment>
<dbReference type="AlphaFoldDB" id="A0A4Q0VH52"/>
<evidence type="ECO:0000256" key="2">
    <source>
        <dbReference type="ARBA" id="ARBA00023125"/>
    </source>
</evidence>
<dbReference type="PANTHER" id="PTHR33204">
    <property type="entry name" value="TRANSCRIPTIONAL REGULATOR, MARR FAMILY"/>
    <property type="match status" value="1"/>
</dbReference>
<gene>
    <name evidence="4" type="ORF">DXH47_07925</name>
</gene>
<evidence type="ECO:0000313" key="4">
    <source>
        <dbReference type="EMBL" id="RXI78107.1"/>
    </source>
</evidence>
<organism evidence="4 5">
    <name type="scientific">Levilactobacillus suantsaii</name>
    <dbReference type="NCBI Taxonomy" id="2292255"/>
    <lineage>
        <taxon>Bacteria</taxon>
        <taxon>Bacillati</taxon>
        <taxon>Bacillota</taxon>
        <taxon>Bacilli</taxon>
        <taxon>Lactobacillales</taxon>
        <taxon>Lactobacillaceae</taxon>
        <taxon>Levilactobacillus</taxon>
    </lineage>
</organism>
<dbReference type="Proteomes" id="UP000290602">
    <property type="component" value="Unassembled WGS sequence"/>
</dbReference>
<accession>A0A4Q0VH52</accession>
<dbReference type="SUPFAM" id="SSF46785">
    <property type="entry name" value="Winged helix' DNA-binding domain"/>
    <property type="match status" value="1"/>
</dbReference>
<dbReference type="GO" id="GO:0003677">
    <property type="term" value="F:DNA binding"/>
    <property type="evidence" value="ECO:0007669"/>
    <property type="project" value="UniProtKB-KW"/>
</dbReference>
<dbReference type="Pfam" id="PF01638">
    <property type="entry name" value="HxlR"/>
    <property type="match status" value="1"/>
</dbReference>
<dbReference type="PROSITE" id="PS51118">
    <property type="entry name" value="HTH_HXLR"/>
    <property type="match status" value="1"/>
</dbReference>
<protein>
    <submittedName>
        <fullName evidence="4">Transcriptional regulator</fullName>
    </submittedName>
</protein>
<dbReference type="InterPro" id="IPR002577">
    <property type="entry name" value="HTH_HxlR"/>
</dbReference>
<keyword evidence="5" id="KW-1185">Reference proteome</keyword>
<dbReference type="Gene3D" id="1.10.10.10">
    <property type="entry name" value="Winged helix-like DNA-binding domain superfamily/Winged helix DNA-binding domain"/>
    <property type="match status" value="1"/>
</dbReference>
<proteinExistence type="predicted"/>
<evidence type="ECO:0000313" key="5">
    <source>
        <dbReference type="Proteomes" id="UP000290602"/>
    </source>
</evidence>
<dbReference type="EMBL" id="QXIL01000015">
    <property type="protein sequence ID" value="RXI78107.1"/>
    <property type="molecule type" value="Genomic_DNA"/>
</dbReference>
<dbReference type="RefSeq" id="WP_129032814.1">
    <property type="nucleotide sequence ID" value="NZ_CP059603.1"/>
</dbReference>
<evidence type="ECO:0000256" key="3">
    <source>
        <dbReference type="ARBA" id="ARBA00023163"/>
    </source>
</evidence>
<reference evidence="4 5" key="1">
    <citation type="submission" date="2018-08" db="EMBL/GenBank/DDBJ databases">
        <title>Lactobacillus suantsai sp. nov., isolated from traditional fermented suan-tsai in Taiwan.</title>
        <authorList>
            <person name="Huang C.-H."/>
        </authorList>
    </citation>
    <scope>NUCLEOTIDE SEQUENCE [LARGE SCALE GENOMIC DNA]</scope>
    <source>
        <strain evidence="4 5">BCRC 12945</strain>
    </source>
</reference>